<dbReference type="EMBL" id="FNOJ01000003">
    <property type="protein sequence ID" value="SDW20663.1"/>
    <property type="molecule type" value="Genomic_DNA"/>
</dbReference>
<organism evidence="3 4">
    <name type="scientific">Alicyclobacillus hesperidum</name>
    <dbReference type="NCBI Taxonomy" id="89784"/>
    <lineage>
        <taxon>Bacteria</taxon>
        <taxon>Bacillati</taxon>
        <taxon>Bacillota</taxon>
        <taxon>Bacilli</taxon>
        <taxon>Bacillales</taxon>
        <taxon>Alicyclobacillaceae</taxon>
        <taxon>Alicyclobacillus</taxon>
    </lineage>
</organism>
<proteinExistence type="predicted"/>
<evidence type="ECO:0000313" key="2">
    <source>
        <dbReference type="EMBL" id="GLV13548.1"/>
    </source>
</evidence>
<reference evidence="2" key="3">
    <citation type="submission" date="2023-02" db="EMBL/GenBank/DDBJ databases">
        <title>Proposal of a novel subspecies: Alicyclobacillus hesperidum subspecies aegle.</title>
        <authorList>
            <person name="Goto K."/>
            <person name="Fujii T."/>
            <person name="Yasui K."/>
            <person name="Mochida K."/>
            <person name="Kato-Tanaka Y."/>
            <person name="Morohoshi S."/>
            <person name="An S.Y."/>
            <person name="Kasai H."/>
            <person name="Yokota A."/>
        </authorList>
    </citation>
    <scope>NUCLEOTIDE SEQUENCE</scope>
    <source>
        <strain evidence="2">DSM 12766</strain>
    </source>
</reference>
<protein>
    <submittedName>
        <fullName evidence="2">Sporulation membrane protein YtrH</fullName>
    </submittedName>
    <submittedName>
        <fullName evidence="3">Sporulation protein YtrH</fullName>
    </submittedName>
</protein>
<gene>
    <name evidence="2" type="primary">ytrH</name>
    <name evidence="2" type="ORF">Heshes_12320</name>
    <name evidence="3" type="ORF">SAMN04489725_10364</name>
</gene>
<evidence type="ECO:0000313" key="3">
    <source>
        <dbReference type="EMBL" id="SDW20663.1"/>
    </source>
</evidence>
<dbReference type="InterPro" id="IPR025689">
    <property type="entry name" value="Spore_YtrH"/>
</dbReference>
<keyword evidence="1" id="KW-0472">Membrane</keyword>
<feature type="transmembrane region" description="Helical" evidence="1">
    <location>
        <begin position="9"/>
        <end position="31"/>
    </location>
</feature>
<dbReference type="Proteomes" id="UP000182589">
    <property type="component" value="Unassembled WGS sequence"/>
</dbReference>
<evidence type="ECO:0000256" key="1">
    <source>
        <dbReference type="SAM" id="Phobius"/>
    </source>
</evidence>
<dbReference type="STRING" id="89784.SAMN04489725_10364"/>
<keyword evidence="1" id="KW-0812">Transmembrane</keyword>
<reference evidence="3" key="1">
    <citation type="submission" date="2016-10" db="EMBL/GenBank/DDBJ databases">
        <authorList>
            <person name="de Groot N.N."/>
        </authorList>
    </citation>
    <scope>NUCLEOTIDE SEQUENCE [LARGE SCALE GENOMIC DNA]</scope>
    <source>
        <strain evidence="3">DSM 12489</strain>
    </source>
</reference>
<reference evidence="4" key="2">
    <citation type="submission" date="2016-10" db="EMBL/GenBank/DDBJ databases">
        <authorList>
            <person name="Varghese N."/>
        </authorList>
    </citation>
    <scope>NUCLEOTIDE SEQUENCE [LARGE SCALE GENOMIC DNA]</scope>
    <source>
        <strain evidence="4">DSM 12489</strain>
    </source>
</reference>
<accession>A0A1H2RMF0</accession>
<dbReference type="AlphaFoldDB" id="A0A1H2RMF0"/>
<sequence>MFNSIAANCLLDFFVSMGLVIGGSLLGGVAALLTHHDPNTTMSTLASDLKVWAIVAALGGSMDVLRVIDRGVFGLHPGPMVRQFIYLVAAFLGCHVGYMFIHWLTAGREQP</sequence>
<evidence type="ECO:0000313" key="4">
    <source>
        <dbReference type="Proteomes" id="UP000182589"/>
    </source>
</evidence>
<dbReference type="Pfam" id="PF14034">
    <property type="entry name" value="Spore_YtrH"/>
    <property type="match status" value="1"/>
</dbReference>
<name>A0A1H2RMF0_9BACL</name>
<keyword evidence="1" id="KW-1133">Transmembrane helix</keyword>
<dbReference type="Proteomes" id="UP001157137">
    <property type="component" value="Unassembled WGS sequence"/>
</dbReference>
<dbReference type="RefSeq" id="WP_040289790.1">
    <property type="nucleotide sequence ID" value="NZ_BSRA01000006.1"/>
</dbReference>
<feature type="transmembrane region" description="Helical" evidence="1">
    <location>
        <begin position="84"/>
        <end position="105"/>
    </location>
</feature>
<dbReference type="EMBL" id="BSRA01000006">
    <property type="protein sequence ID" value="GLV13548.1"/>
    <property type="molecule type" value="Genomic_DNA"/>
</dbReference>
<keyword evidence="4" id="KW-1185">Reference proteome</keyword>